<reference evidence="3 4" key="1">
    <citation type="submission" date="2015-04" db="EMBL/GenBank/DDBJ databases">
        <authorList>
            <person name="Syromyatnikov M.Y."/>
            <person name="Popov V.N."/>
        </authorList>
    </citation>
    <scope>NUCLEOTIDE SEQUENCE [LARGE SCALE GENOMIC DNA]</scope>
</reference>
<keyword evidence="2" id="KW-0812">Transmembrane</keyword>
<accession>A0A1J1HTF9</accession>
<feature type="transmembrane region" description="Helical" evidence="2">
    <location>
        <begin position="21"/>
        <end position="39"/>
    </location>
</feature>
<keyword evidence="4" id="KW-1185">Reference proteome</keyword>
<name>A0A1J1HTF9_9DIPT</name>
<dbReference type="EMBL" id="CVRI01000020">
    <property type="protein sequence ID" value="CRK90668.1"/>
    <property type="molecule type" value="Genomic_DNA"/>
</dbReference>
<keyword evidence="2" id="KW-1133">Transmembrane helix</keyword>
<dbReference type="AlphaFoldDB" id="A0A1J1HTF9"/>
<protein>
    <submittedName>
        <fullName evidence="3">CLUMA_CG004369, isoform A</fullName>
    </submittedName>
</protein>
<gene>
    <name evidence="3" type="ORF">CLUMA_CG004369</name>
</gene>
<dbReference type="Proteomes" id="UP000183832">
    <property type="component" value="Unassembled WGS sequence"/>
</dbReference>
<evidence type="ECO:0000313" key="4">
    <source>
        <dbReference type="Proteomes" id="UP000183832"/>
    </source>
</evidence>
<keyword evidence="2" id="KW-0472">Membrane</keyword>
<proteinExistence type="predicted"/>
<organism evidence="3 4">
    <name type="scientific">Clunio marinus</name>
    <dbReference type="NCBI Taxonomy" id="568069"/>
    <lineage>
        <taxon>Eukaryota</taxon>
        <taxon>Metazoa</taxon>
        <taxon>Ecdysozoa</taxon>
        <taxon>Arthropoda</taxon>
        <taxon>Hexapoda</taxon>
        <taxon>Insecta</taxon>
        <taxon>Pterygota</taxon>
        <taxon>Neoptera</taxon>
        <taxon>Endopterygota</taxon>
        <taxon>Diptera</taxon>
        <taxon>Nematocera</taxon>
        <taxon>Chironomoidea</taxon>
        <taxon>Chironomidae</taxon>
        <taxon>Clunio</taxon>
    </lineage>
</organism>
<evidence type="ECO:0000256" key="1">
    <source>
        <dbReference type="SAM" id="MobiDB-lite"/>
    </source>
</evidence>
<feature type="region of interest" description="Disordered" evidence="1">
    <location>
        <begin position="52"/>
        <end position="80"/>
    </location>
</feature>
<evidence type="ECO:0000256" key="2">
    <source>
        <dbReference type="SAM" id="Phobius"/>
    </source>
</evidence>
<evidence type="ECO:0000313" key="3">
    <source>
        <dbReference type="EMBL" id="CRK90668.1"/>
    </source>
</evidence>
<sequence length="80" mass="9360">MLQTKPKVMQRLKRCMSVDQFFIFYTLILNAFFHHFLVIEKLLKDLQKMKSDESESESEANKSSVTILSSKKSQKRTLCG</sequence>